<reference evidence="1" key="2">
    <citation type="journal article" date="2024" name="Plant">
        <title>Genomic evolution and insights into agronomic trait innovations of Sesamum species.</title>
        <authorList>
            <person name="Miao H."/>
            <person name="Wang L."/>
            <person name="Qu L."/>
            <person name="Liu H."/>
            <person name="Sun Y."/>
            <person name="Le M."/>
            <person name="Wang Q."/>
            <person name="Wei S."/>
            <person name="Zheng Y."/>
            <person name="Lin W."/>
            <person name="Duan Y."/>
            <person name="Cao H."/>
            <person name="Xiong S."/>
            <person name="Wang X."/>
            <person name="Wei L."/>
            <person name="Li C."/>
            <person name="Ma Q."/>
            <person name="Ju M."/>
            <person name="Zhao R."/>
            <person name="Li G."/>
            <person name="Mu C."/>
            <person name="Tian Q."/>
            <person name="Mei H."/>
            <person name="Zhang T."/>
            <person name="Gao T."/>
            <person name="Zhang H."/>
        </authorList>
    </citation>
    <scope>NUCLEOTIDE SEQUENCE</scope>
    <source>
        <strain evidence="1">G01</strain>
    </source>
</reference>
<sequence length="97" mass="11289">MSSIEEEELRRRKLEEALEVKSLRRIISAYLNYPEAAEEDIRRYERCFRKLPLAHKVLFLGFNKNKRFANFSIGYSDLLYWASAGAVVAPSSEISET</sequence>
<protein>
    <submittedName>
        <fullName evidence="1">Uncharacterized protein</fullName>
    </submittedName>
</protein>
<comment type="caution">
    <text evidence="1">The sequence shown here is derived from an EMBL/GenBank/DDBJ whole genome shotgun (WGS) entry which is preliminary data.</text>
</comment>
<name>A0AAW2MI79_9LAMI</name>
<proteinExistence type="predicted"/>
<evidence type="ECO:0000313" key="1">
    <source>
        <dbReference type="EMBL" id="KAL0331155.1"/>
    </source>
</evidence>
<reference evidence="1" key="1">
    <citation type="submission" date="2020-06" db="EMBL/GenBank/DDBJ databases">
        <authorList>
            <person name="Li T."/>
            <person name="Hu X."/>
            <person name="Zhang T."/>
            <person name="Song X."/>
            <person name="Zhang H."/>
            <person name="Dai N."/>
            <person name="Sheng W."/>
            <person name="Hou X."/>
            <person name="Wei L."/>
        </authorList>
    </citation>
    <scope>NUCLEOTIDE SEQUENCE</scope>
    <source>
        <strain evidence="1">G01</strain>
        <tissue evidence="1">Leaf</tissue>
    </source>
</reference>
<accession>A0AAW2MI79</accession>
<gene>
    <name evidence="1" type="ORF">Sangu_1661000</name>
</gene>
<dbReference type="EMBL" id="JACGWK010000010">
    <property type="protein sequence ID" value="KAL0331155.1"/>
    <property type="molecule type" value="Genomic_DNA"/>
</dbReference>
<dbReference type="AlphaFoldDB" id="A0AAW2MI79"/>
<organism evidence="1">
    <name type="scientific">Sesamum angustifolium</name>
    <dbReference type="NCBI Taxonomy" id="2727405"/>
    <lineage>
        <taxon>Eukaryota</taxon>
        <taxon>Viridiplantae</taxon>
        <taxon>Streptophyta</taxon>
        <taxon>Embryophyta</taxon>
        <taxon>Tracheophyta</taxon>
        <taxon>Spermatophyta</taxon>
        <taxon>Magnoliopsida</taxon>
        <taxon>eudicotyledons</taxon>
        <taxon>Gunneridae</taxon>
        <taxon>Pentapetalae</taxon>
        <taxon>asterids</taxon>
        <taxon>lamiids</taxon>
        <taxon>Lamiales</taxon>
        <taxon>Pedaliaceae</taxon>
        <taxon>Sesamum</taxon>
    </lineage>
</organism>